<sequence>MRTHGNRGKEKLATVYYSNYKYYFHLYKHASRVDIKAVGEDLLSPRRKCLQSMLELCKARRHLEGKTSDVDLRLLTQLRLLTHTLDCTSVQSKVCVFGPEFSQNALVTVDRTHVQMATKMGNLTSCCDKVT</sequence>
<dbReference type="Proteomes" id="UP000838756">
    <property type="component" value="Unassembled WGS sequence"/>
</dbReference>
<dbReference type="EMBL" id="CAKXAJ010025287">
    <property type="protein sequence ID" value="CAH2237799.1"/>
    <property type="molecule type" value="Genomic_DNA"/>
</dbReference>
<evidence type="ECO:0000313" key="2">
    <source>
        <dbReference type="Proteomes" id="UP000838756"/>
    </source>
</evidence>
<gene>
    <name evidence="1" type="primary">jg24132</name>
    <name evidence="1" type="ORF">PAEG_LOCUS14979</name>
</gene>
<dbReference type="AlphaFoldDB" id="A0A8S4RNG7"/>
<organism evidence="1 2">
    <name type="scientific">Pararge aegeria aegeria</name>
    <dbReference type="NCBI Taxonomy" id="348720"/>
    <lineage>
        <taxon>Eukaryota</taxon>
        <taxon>Metazoa</taxon>
        <taxon>Ecdysozoa</taxon>
        <taxon>Arthropoda</taxon>
        <taxon>Hexapoda</taxon>
        <taxon>Insecta</taxon>
        <taxon>Pterygota</taxon>
        <taxon>Neoptera</taxon>
        <taxon>Endopterygota</taxon>
        <taxon>Lepidoptera</taxon>
        <taxon>Glossata</taxon>
        <taxon>Ditrysia</taxon>
        <taxon>Papilionoidea</taxon>
        <taxon>Nymphalidae</taxon>
        <taxon>Satyrinae</taxon>
        <taxon>Satyrini</taxon>
        <taxon>Parargina</taxon>
        <taxon>Pararge</taxon>
    </lineage>
</organism>
<comment type="caution">
    <text evidence="1">The sequence shown here is derived from an EMBL/GenBank/DDBJ whole genome shotgun (WGS) entry which is preliminary data.</text>
</comment>
<keyword evidence="2" id="KW-1185">Reference proteome</keyword>
<accession>A0A8S4RNG7</accession>
<reference evidence="1" key="1">
    <citation type="submission" date="2022-03" db="EMBL/GenBank/DDBJ databases">
        <authorList>
            <person name="Lindestad O."/>
        </authorList>
    </citation>
    <scope>NUCLEOTIDE SEQUENCE</scope>
</reference>
<protein>
    <submittedName>
        <fullName evidence="1">Jg24132 protein</fullName>
    </submittedName>
</protein>
<evidence type="ECO:0000313" key="1">
    <source>
        <dbReference type="EMBL" id="CAH2237799.1"/>
    </source>
</evidence>
<proteinExistence type="predicted"/>
<name>A0A8S4RNG7_9NEOP</name>